<evidence type="ECO:0000256" key="10">
    <source>
        <dbReference type="ARBA" id="ARBA00023136"/>
    </source>
</evidence>
<dbReference type="PANTHER" id="PTHR32552:SF89">
    <property type="entry name" value="CATECHOLATE SIDEROPHORE RECEPTOR FIU"/>
    <property type="match status" value="1"/>
</dbReference>
<keyword evidence="9 12" id="KW-0798">TonB box</keyword>
<proteinExistence type="inferred from homology"/>
<evidence type="ECO:0000313" key="14">
    <source>
        <dbReference type="EMBL" id="GGO64678.1"/>
    </source>
</evidence>
<dbReference type="Gene3D" id="2.170.130.10">
    <property type="entry name" value="TonB-dependent receptor, plug domain"/>
    <property type="match status" value="1"/>
</dbReference>
<dbReference type="InterPro" id="IPR011662">
    <property type="entry name" value="Secretin/TonB_short_N"/>
</dbReference>
<evidence type="ECO:0000256" key="2">
    <source>
        <dbReference type="ARBA" id="ARBA00022448"/>
    </source>
</evidence>
<evidence type="ECO:0000256" key="8">
    <source>
        <dbReference type="ARBA" id="ARBA00023065"/>
    </source>
</evidence>
<reference evidence="14" key="2">
    <citation type="submission" date="2020-09" db="EMBL/GenBank/DDBJ databases">
        <authorList>
            <person name="Sun Q."/>
            <person name="Zhou Y."/>
        </authorList>
    </citation>
    <scope>NUCLEOTIDE SEQUENCE</scope>
    <source>
        <strain evidence="14">CGMCC 1.7086</strain>
    </source>
</reference>
<feature type="domain" description="Secretin/TonB short N-terminal" evidence="13">
    <location>
        <begin position="9"/>
        <end position="58"/>
    </location>
</feature>
<gene>
    <name evidence="14" type="ORF">GCM10010982_04680</name>
</gene>
<reference evidence="14" key="1">
    <citation type="journal article" date="2014" name="Int. J. Syst. Evol. Microbiol.">
        <title>Complete genome sequence of Corynebacterium casei LMG S-19264T (=DSM 44701T), isolated from a smear-ripened cheese.</title>
        <authorList>
            <consortium name="US DOE Joint Genome Institute (JGI-PGF)"/>
            <person name="Walter F."/>
            <person name="Albersmeier A."/>
            <person name="Kalinowski J."/>
            <person name="Ruckert C."/>
        </authorList>
    </citation>
    <scope>NUCLEOTIDE SEQUENCE</scope>
    <source>
        <strain evidence="14">CGMCC 1.7086</strain>
    </source>
</reference>
<evidence type="ECO:0000256" key="7">
    <source>
        <dbReference type="ARBA" id="ARBA00023004"/>
    </source>
</evidence>
<dbReference type="SMART" id="SM00965">
    <property type="entry name" value="STN"/>
    <property type="match status" value="1"/>
</dbReference>
<comment type="caution">
    <text evidence="14">The sequence shown here is derived from an EMBL/GenBank/DDBJ whole genome shotgun (WGS) entry which is preliminary data.</text>
</comment>
<keyword evidence="11" id="KW-0998">Cell outer membrane</keyword>
<keyword evidence="7" id="KW-0408">Iron</keyword>
<evidence type="ECO:0000256" key="6">
    <source>
        <dbReference type="ARBA" id="ARBA00022729"/>
    </source>
</evidence>
<accession>A0A918DH07</accession>
<evidence type="ECO:0000259" key="13">
    <source>
        <dbReference type="SMART" id="SM00965"/>
    </source>
</evidence>
<keyword evidence="8" id="KW-0406">Ion transport</keyword>
<dbReference type="GO" id="GO:0009279">
    <property type="term" value="C:cell outer membrane"/>
    <property type="evidence" value="ECO:0007669"/>
    <property type="project" value="UniProtKB-SubCell"/>
</dbReference>
<dbReference type="InterPro" id="IPR012910">
    <property type="entry name" value="Plug_dom"/>
</dbReference>
<dbReference type="Gene3D" id="2.40.170.20">
    <property type="entry name" value="TonB-dependent receptor, beta-barrel domain"/>
    <property type="match status" value="1"/>
</dbReference>
<keyword evidence="15" id="KW-1185">Reference proteome</keyword>
<comment type="subcellular location">
    <subcellularLocation>
        <location evidence="1">Cell outer membrane</location>
        <topology evidence="1">Multi-pass membrane protein</topology>
    </subcellularLocation>
</comment>
<dbReference type="EMBL" id="BMLS01000001">
    <property type="protein sequence ID" value="GGO64678.1"/>
    <property type="molecule type" value="Genomic_DNA"/>
</dbReference>
<evidence type="ECO:0000256" key="9">
    <source>
        <dbReference type="ARBA" id="ARBA00023077"/>
    </source>
</evidence>
<keyword evidence="2" id="KW-0813">Transport</keyword>
<keyword evidence="6" id="KW-0732">Signal</keyword>
<dbReference type="InterPro" id="IPR039426">
    <property type="entry name" value="TonB-dep_rcpt-like"/>
</dbReference>
<protein>
    <recommendedName>
        <fullName evidence="13">Secretin/TonB short N-terminal domain-containing protein</fullName>
    </recommendedName>
</protein>
<keyword evidence="4" id="KW-0410">Iron transport</keyword>
<name>A0A918DH07_9ALTE</name>
<dbReference type="SUPFAM" id="SSF56935">
    <property type="entry name" value="Porins"/>
    <property type="match status" value="1"/>
</dbReference>
<evidence type="ECO:0000256" key="3">
    <source>
        <dbReference type="ARBA" id="ARBA00022452"/>
    </source>
</evidence>
<sequence length="854" mass="95842">MRLAEQADLQVSIAPSLPLGHSPSIQGHYTVQTILERLLTDSGLRFEISQGNILVFADESIPAVDTQQSWNHILVTGQNAQRRSVLDSSLSVTYLSRDTLQLLAPASTAELLQQTTGFWVEDSGGEANNNVAPRGLRGGEGFRFISLMEDGLPVVYDGVWSDFFVRQDLMTQGVETIRGGSSGIFTLNGPAAMVNLLGVRGGSNHAGNLVFRQGLDHGYSRLDLRFDGPLDGDWHYAVGGFYRVAQGVRDPGFDTDRGGQVSARLSLLQDVQSLELVFKHLNDNTSFFAPLPMQNFDSPVGVEGIDATHSTMLSDDLRHLRFETPAGTVSHDLADGQLTKMNSVGVYYERALSGGLTVNNRLRFADLYNSLYTVMNLGNDTLLNAETLLDSPELQRFLATVPQATGVAYRYVASHEWVENPALINANGLVTFSYPLYSQYDARQWLNHASLDYQWQDHSLTAGHIFAQSRFDALPLDQWQGKVLTDVRHRPRRLDIVAVDADGAPQASFTAQGLWDYAGPAYLQGKGKLTSHSVYANLEYQWHEDWVWDLGARHEWLSLEADAYTDKVFDLPSGKLSRYVSGHQFSRQAEYQRSAWSLGVNHKLSDWSATFIRLASAFEMPRLLSFGNQLGWGDYESSIPEGLGFGRPIKLQFVEWGVRMADARWSLAATLFQTRFNPLNFTVYRGVEHEQQTVMIDTRTHGLEFELGYRASSAWQVDLLGVWQQARFDGIPQILPEHRYNGNQVTRTPALQLRFIPRYRWDEIEAYAVWSYVGHRYSDVANDFALAAYQKLDVGVSWQLMPALKLSLAAKNLTNTLGLTEGNPRDDLNQRDSEYFYARPIFGRHVSLALDWHF</sequence>
<keyword evidence="3" id="KW-1134">Transmembrane beta strand</keyword>
<comment type="similarity">
    <text evidence="12">Belongs to the TonB-dependent receptor family.</text>
</comment>
<evidence type="ECO:0000313" key="15">
    <source>
        <dbReference type="Proteomes" id="UP000606935"/>
    </source>
</evidence>
<evidence type="ECO:0000256" key="1">
    <source>
        <dbReference type="ARBA" id="ARBA00004571"/>
    </source>
</evidence>
<dbReference type="Pfam" id="PF00593">
    <property type="entry name" value="TonB_dep_Rec_b-barrel"/>
    <property type="match status" value="1"/>
</dbReference>
<dbReference type="Gene3D" id="3.55.50.30">
    <property type="match status" value="1"/>
</dbReference>
<dbReference type="InterPro" id="IPR037066">
    <property type="entry name" value="Plug_dom_sf"/>
</dbReference>
<dbReference type="Pfam" id="PF07715">
    <property type="entry name" value="Plug"/>
    <property type="match status" value="1"/>
</dbReference>
<evidence type="ECO:0000256" key="4">
    <source>
        <dbReference type="ARBA" id="ARBA00022496"/>
    </source>
</evidence>
<evidence type="ECO:0000256" key="12">
    <source>
        <dbReference type="RuleBase" id="RU003357"/>
    </source>
</evidence>
<dbReference type="PANTHER" id="PTHR32552">
    <property type="entry name" value="FERRICHROME IRON RECEPTOR-RELATED"/>
    <property type="match status" value="1"/>
</dbReference>
<dbReference type="Proteomes" id="UP000606935">
    <property type="component" value="Unassembled WGS sequence"/>
</dbReference>
<organism evidence="14 15">
    <name type="scientific">Bowmanella pacifica</name>
    <dbReference type="NCBI Taxonomy" id="502051"/>
    <lineage>
        <taxon>Bacteria</taxon>
        <taxon>Pseudomonadati</taxon>
        <taxon>Pseudomonadota</taxon>
        <taxon>Gammaproteobacteria</taxon>
        <taxon>Alteromonadales</taxon>
        <taxon>Alteromonadaceae</taxon>
        <taxon>Bowmanella</taxon>
    </lineage>
</organism>
<keyword evidence="10 12" id="KW-0472">Membrane</keyword>
<evidence type="ECO:0000256" key="5">
    <source>
        <dbReference type="ARBA" id="ARBA00022692"/>
    </source>
</evidence>
<dbReference type="InterPro" id="IPR000531">
    <property type="entry name" value="Beta-barrel_TonB"/>
</dbReference>
<dbReference type="InterPro" id="IPR036942">
    <property type="entry name" value="Beta-barrel_TonB_sf"/>
</dbReference>
<keyword evidence="5" id="KW-0812">Transmembrane</keyword>
<dbReference type="AlphaFoldDB" id="A0A918DH07"/>
<evidence type="ECO:0000256" key="11">
    <source>
        <dbReference type="ARBA" id="ARBA00023237"/>
    </source>
</evidence>
<dbReference type="GO" id="GO:0015344">
    <property type="term" value="F:siderophore uptake transmembrane transporter activity"/>
    <property type="evidence" value="ECO:0007669"/>
    <property type="project" value="TreeGrafter"/>
</dbReference>